<comment type="caution">
    <text evidence="3">The sequence shown here is derived from an EMBL/GenBank/DDBJ whole genome shotgun (WGS) entry which is preliminary data.</text>
</comment>
<name>A0ABQ0GP89_9PEZI</name>
<reference evidence="3 4" key="1">
    <citation type="submission" date="2024-09" db="EMBL/GenBank/DDBJ databases">
        <title>Itraconazole resistance in Madurella fahalii resulting from another homologue of gene encoding cytochrome P450 14-alpha sterol demethylase (CYP51).</title>
        <authorList>
            <person name="Yoshioka I."/>
            <person name="Fahal A.H."/>
            <person name="Kaneko S."/>
            <person name="Yaguchi T."/>
        </authorList>
    </citation>
    <scope>NUCLEOTIDE SEQUENCE [LARGE SCALE GENOMIC DNA]</scope>
    <source>
        <strain evidence="3 4">IFM 68171</strain>
    </source>
</reference>
<proteinExistence type="predicted"/>
<dbReference type="GeneID" id="98180500"/>
<feature type="transmembrane region" description="Helical" evidence="1">
    <location>
        <begin position="48"/>
        <end position="67"/>
    </location>
</feature>
<keyword evidence="4" id="KW-1185">Reference proteome</keyword>
<feature type="signal peptide" evidence="2">
    <location>
        <begin position="1"/>
        <end position="22"/>
    </location>
</feature>
<gene>
    <name evidence="3" type="ORF">MFIFM68171_09758</name>
</gene>
<accession>A0ABQ0GP89</accession>
<keyword evidence="1" id="KW-1133">Transmembrane helix</keyword>
<keyword evidence="1 3" id="KW-0812">Transmembrane</keyword>
<organism evidence="3 4">
    <name type="scientific">Madurella fahalii</name>
    <dbReference type="NCBI Taxonomy" id="1157608"/>
    <lineage>
        <taxon>Eukaryota</taxon>
        <taxon>Fungi</taxon>
        <taxon>Dikarya</taxon>
        <taxon>Ascomycota</taxon>
        <taxon>Pezizomycotina</taxon>
        <taxon>Sordariomycetes</taxon>
        <taxon>Sordariomycetidae</taxon>
        <taxon>Sordariales</taxon>
        <taxon>Sordariales incertae sedis</taxon>
        <taxon>Madurella</taxon>
    </lineage>
</organism>
<feature type="chain" id="PRO_5046931298" evidence="2">
    <location>
        <begin position="23"/>
        <end position="164"/>
    </location>
</feature>
<evidence type="ECO:0000256" key="1">
    <source>
        <dbReference type="SAM" id="Phobius"/>
    </source>
</evidence>
<evidence type="ECO:0000313" key="4">
    <source>
        <dbReference type="Proteomes" id="UP001628179"/>
    </source>
</evidence>
<keyword evidence="2" id="KW-0732">Signal</keyword>
<dbReference type="Proteomes" id="UP001628179">
    <property type="component" value="Unassembled WGS sequence"/>
</dbReference>
<keyword evidence="1" id="KW-0472">Membrane</keyword>
<dbReference type="EMBL" id="BAAFSV010000005">
    <property type="protein sequence ID" value="GAB1319548.1"/>
    <property type="molecule type" value="Genomic_DNA"/>
</dbReference>
<dbReference type="RefSeq" id="XP_070921278.1">
    <property type="nucleotide sequence ID" value="XM_071065177.1"/>
</dbReference>
<evidence type="ECO:0000256" key="2">
    <source>
        <dbReference type="SAM" id="SignalP"/>
    </source>
</evidence>
<sequence length="164" mass="18046">MDTANACAKALVFLFLVNVALAEEGNAEFAFILFSDIAPESFTWLDHLIFACVPLGIATALSGAIRVQGPKIARSFIGRFRENRATAEIELMSSTSQEVCEMLNGKGIVRTMGRPTIAQIIVFPDLYTKSENEPNKDASCGIYNLQEAVNFRREEPGVMSYRGM</sequence>
<evidence type="ECO:0000313" key="3">
    <source>
        <dbReference type="EMBL" id="GAB1319548.1"/>
    </source>
</evidence>
<protein>
    <submittedName>
        <fullName evidence="3">ABC transmembrane type-1 domain-containing protein</fullName>
    </submittedName>
</protein>